<dbReference type="GeneID" id="18266466"/>
<dbReference type="EMBL" id="KF740664">
    <property type="protein sequence ID" value="AHH02005.1"/>
    <property type="molecule type" value="Genomic_DNA"/>
</dbReference>
<sequence>MSLFILALNFVLGFCLSFVFAFWGKGLFPFLVYSLAYEVGLSLIYFCSDKVFGTSWSLTTRFLFFIASLLGWICGTLIIFGEISIEKEPSKKCRNWRDIFFGEDDD</sequence>
<dbReference type="KEGG" id="vg:18266466"/>
<organism evidence="2 3">
    <name type="scientific">Pithovirus sibericum</name>
    <dbReference type="NCBI Taxonomy" id="1450746"/>
    <lineage>
        <taxon>Viruses</taxon>
        <taxon>Pithoviruses</taxon>
        <taxon>Orthopithovirinae</taxon>
        <taxon>Alphapithovirus</taxon>
        <taxon>Alphapithovirus sibericum</taxon>
    </lineage>
</organism>
<evidence type="ECO:0000256" key="1">
    <source>
        <dbReference type="SAM" id="Phobius"/>
    </source>
</evidence>
<protein>
    <recommendedName>
        <fullName evidence="4">Transmembrane protein</fullName>
    </recommendedName>
</protein>
<keyword evidence="1" id="KW-0812">Transmembrane</keyword>
<keyword evidence="3" id="KW-1185">Reference proteome</keyword>
<evidence type="ECO:0000313" key="3">
    <source>
        <dbReference type="Proteomes" id="UP000202176"/>
    </source>
</evidence>
<proteinExistence type="predicted"/>
<keyword evidence="1" id="KW-1133">Transmembrane helix</keyword>
<feature type="transmembrane region" description="Helical" evidence="1">
    <location>
        <begin position="62"/>
        <end position="85"/>
    </location>
</feature>
<dbReference type="RefSeq" id="YP_009001340.1">
    <property type="nucleotide sequence ID" value="NC_023423.1"/>
</dbReference>
<evidence type="ECO:0000313" key="2">
    <source>
        <dbReference type="EMBL" id="AHH02005.1"/>
    </source>
</evidence>
<evidence type="ECO:0008006" key="4">
    <source>
        <dbReference type="Google" id="ProtNLM"/>
    </source>
</evidence>
<keyword evidence="1" id="KW-0472">Membrane</keyword>
<reference evidence="2 3" key="1">
    <citation type="journal article" date="2014" name="Proc. Natl. Acad. Sci. U.S.A.">
        <title>Thirty-thousand-year-old distant relative of giant icosahedral DNA viruses with a pandoravirus morphology.</title>
        <authorList>
            <person name="Legendre M."/>
            <person name="Bartoli J."/>
            <person name="Shmakova L."/>
            <person name="Jeudy S."/>
            <person name="Labadie K."/>
            <person name="Adrait A."/>
            <person name="Lescot M."/>
            <person name="Poirot O."/>
            <person name="Bertaux L."/>
            <person name="Bruley C."/>
            <person name="Coute Y."/>
            <person name="Rivkina E."/>
            <person name="Abergel C."/>
            <person name="Claverie J.M."/>
        </authorList>
    </citation>
    <scope>NUCLEOTIDE SEQUENCE [LARGE SCALE GENOMIC DNA]</scope>
    <source>
        <strain evidence="2">P1084-T</strain>
    </source>
</reference>
<accession>W5SB30</accession>
<name>W5SB30_9VIRU</name>
<dbReference type="Proteomes" id="UP000202176">
    <property type="component" value="Segment"/>
</dbReference>
<gene>
    <name evidence="2" type="ORF">pv_439</name>
</gene>